<comment type="caution">
    <text evidence="2">The sequence shown here is derived from an EMBL/GenBank/DDBJ whole genome shotgun (WGS) entry which is preliminary data.</text>
</comment>
<dbReference type="EMBL" id="LGUP01000316">
    <property type="protein sequence ID" value="KOG19989.1"/>
    <property type="molecule type" value="Genomic_DNA"/>
</dbReference>
<proteinExistence type="predicted"/>
<dbReference type="RefSeq" id="WP_033202941.1">
    <property type="nucleotide sequence ID" value="NZ_LGUP01000316.1"/>
</dbReference>
<accession>A0A0L8K2I3</accession>
<organism evidence="2 3">
    <name type="scientific">Streptomyces viridochromogenes</name>
    <dbReference type="NCBI Taxonomy" id="1938"/>
    <lineage>
        <taxon>Bacteria</taxon>
        <taxon>Bacillati</taxon>
        <taxon>Actinomycetota</taxon>
        <taxon>Actinomycetes</taxon>
        <taxon>Kitasatosporales</taxon>
        <taxon>Streptomycetaceae</taxon>
        <taxon>Streptomyces</taxon>
    </lineage>
</organism>
<evidence type="ECO:0000256" key="1">
    <source>
        <dbReference type="SAM" id="MobiDB-lite"/>
    </source>
</evidence>
<protein>
    <submittedName>
        <fullName evidence="2">Uncharacterized protein</fullName>
    </submittedName>
</protein>
<feature type="compositionally biased region" description="Low complexity" evidence="1">
    <location>
        <begin position="52"/>
        <end position="61"/>
    </location>
</feature>
<dbReference type="AlphaFoldDB" id="A0A0L8K2I3"/>
<sequence length="124" mass="12502">MSGPTAAPAAPAGRRARPDRAGHRLIALLLVLAALCGAGATAGLPAVELRAAAASPASDPGGETHDPAGADAGLTGRTRRHRTGLRPARSGRGPHGAPVRRRTPAPVLVPAPRGDALRRVVMRC</sequence>
<evidence type="ECO:0000313" key="3">
    <source>
        <dbReference type="Proteomes" id="UP000037023"/>
    </source>
</evidence>
<gene>
    <name evidence="2" type="ORF">ADK34_24090</name>
</gene>
<evidence type="ECO:0000313" key="2">
    <source>
        <dbReference type="EMBL" id="KOG19989.1"/>
    </source>
</evidence>
<feature type="region of interest" description="Disordered" evidence="1">
    <location>
        <begin position="52"/>
        <end position="110"/>
    </location>
</feature>
<dbReference type="PATRIC" id="fig|1938.6.peg.5185"/>
<reference evidence="2 3" key="1">
    <citation type="submission" date="2015-06" db="EMBL/GenBank/DDBJ databases">
        <authorList>
            <person name="Hoefler B.C."/>
            <person name="Straight P.D."/>
        </authorList>
    </citation>
    <scope>NUCLEOTIDE SEQUENCE [LARGE SCALE GENOMIC DNA]</scope>
    <source>
        <strain evidence="2 3">NRRL 3427</strain>
    </source>
</reference>
<dbReference type="Proteomes" id="UP000037023">
    <property type="component" value="Unassembled WGS sequence"/>
</dbReference>
<name>A0A0L8K2I3_STRVR</name>